<comment type="caution">
    <text evidence="6">The sequence shown here is derived from an EMBL/GenBank/DDBJ whole genome shotgun (WGS) entry which is preliminary data.</text>
</comment>
<dbReference type="PIRSF" id="PIRSF006232">
    <property type="entry name" value="Pirin"/>
    <property type="match status" value="1"/>
</dbReference>
<evidence type="ECO:0000256" key="3">
    <source>
        <dbReference type="RuleBase" id="RU003457"/>
    </source>
</evidence>
<feature type="binding site" evidence="2">
    <location>
        <position position="100"/>
    </location>
    <ligand>
        <name>Fe cation</name>
        <dbReference type="ChEBI" id="CHEBI:24875"/>
    </ligand>
</feature>
<keyword evidence="7" id="KW-1185">Reference proteome</keyword>
<evidence type="ECO:0000313" key="6">
    <source>
        <dbReference type="EMBL" id="OYQ31213.1"/>
    </source>
</evidence>
<dbReference type="InterPro" id="IPR012093">
    <property type="entry name" value="Pirin"/>
</dbReference>
<dbReference type="GO" id="GO:0046872">
    <property type="term" value="F:metal ion binding"/>
    <property type="evidence" value="ECO:0007669"/>
    <property type="project" value="UniProtKB-KW"/>
</dbReference>
<dbReference type="EMBL" id="NOXT01000089">
    <property type="protein sequence ID" value="OYQ31213.1"/>
    <property type="molecule type" value="Genomic_DNA"/>
</dbReference>
<dbReference type="InterPro" id="IPR008778">
    <property type="entry name" value="Pirin_C_dom"/>
</dbReference>
<dbReference type="RefSeq" id="WP_094473022.1">
    <property type="nucleotide sequence ID" value="NZ_NOXT01000089.1"/>
</dbReference>
<dbReference type="Proteomes" id="UP000216991">
    <property type="component" value="Unassembled WGS sequence"/>
</dbReference>
<dbReference type="Pfam" id="PF02678">
    <property type="entry name" value="Pirin"/>
    <property type="match status" value="1"/>
</dbReference>
<reference evidence="6 7" key="1">
    <citation type="submission" date="2017-07" db="EMBL/GenBank/DDBJ databases">
        <title>Sandarakinorhabdus cyanobacteriorum sp. nov., a novel bacterium isolated from cyanobacterial aggregates in a eutrophic lake.</title>
        <authorList>
            <person name="Cai H."/>
        </authorList>
    </citation>
    <scope>NUCLEOTIDE SEQUENCE [LARGE SCALE GENOMIC DNA]</scope>
    <source>
        <strain evidence="6 7">TH057</strain>
    </source>
</reference>
<organism evidence="6 7">
    <name type="scientific">Sandarakinorhabdus cyanobacteriorum</name>
    <dbReference type="NCBI Taxonomy" id="1981098"/>
    <lineage>
        <taxon>Bacteria</taxon>
        <taxon>Pseudomonadati</taxon>
        <taxon>Pseudomonadota</taxon>
        <taxon>Alphaproteobacteria</taxon>
        <taxon>Sphingomonadales</taxon>
        <taxon>Sphingosinicellaceae</taxon>
        <taxon>Sandarakinorhabdus</taxon>
    </lineage>
</organism>
<dbReference type="AlphaFoldDB" id="A0A255YPT5"/>
<dbReference type="SUPFAM" id="SSF51182">
    <property type="entry name" value="RmlC-like cupins"/>
    <property type="match status" value="1"/>
</dbReference>
<feature type="binding site" evidence="2">
    <location>
        <position position="56"/>
    </location>
    <ligand>
        <name>Fe cation</name>
        <dbReference type="ChEBI" id="CHEBI:24875"/>
    </ligand>
</feature>
<evidence type="ECO:0000259" key="4">
    <source>
        <dbReference type="Pfam" id="PF02678"/>
    </source>
</evidence>
<feature type="binding site" evidence="2">
    <location>
        <position position="58"/>
    </location>
    <ligand>
        <name>Fe cation</name>
        <dbReference type="ChEBI" id="CHEBI:24875"/>
    </ligand>
</feature>
<proteinExistence type="inferred from homology"/>
<dbReference type="InterPro" id="IPR003829">
    <property type="entry name" value="Pirin_N_dom"/>
</dbReference>
<dbReference type="InterPro" id="IPR014710">
    <property type="entry name" value="RmlC-like_jellyroll"/>
</dbReference>
<keyword evidence="2" id="KW-0408">Iron</keyword>
<dbReference type="Gene3D" id="2.60.120.10">
    <property type="entry name" value="Jelly Rolls"/>
    <property type="match status" value="2"/>
</dbReference>
<evidence type="ECO:0000256" key="2">
    <source>
        <dbReference type="PIRSR" id="PIRSR006232-1"/>
    </source>
</evidence>
<sequence>MPIAATIPGRTRDLGGFSVARVLPYPGRRALGPFVFFDEMGPADFPPGAGIDVRPHPHIGLATITWLFAGALGHRDSLGTIIDIHPGAVNWMTAGRGIVHSERTPPAERAAGHHMHGIQAWVALPVADAECEPAFDHHPAETMPRHVADGVSAVVIAGTMWGLTSPVRFPHPIVYAEVQMAAGARLALPAEWGERGAYLVEGAAEIDGDPLAAGSLAVTTDGDAELVATAVSRLMLLGGAPLPEGRHIEWNFVSHDPARIAQAVQDWRDGRFPPVPGETEFIPY</sequence>
<evidence type="ECO:0000313" key="7">
    <source>
        <dbReference type="Proteomes" id="UP000216991"/>
    </source>
</evidence>
<comment type="cofactor">
    <cofactor evidence="2">
        <name>Fe cation</name>
        <dbReference type="ChEBI" id="CHEBI:24875"/>
    </cofactor>
    <text evidence="2">Binds 1 Fe cation per subunit.</text>
</comment>
<evidence type="ECO:0000256" key="1">
    <source>
        <dbReference type="ARBA" id="ARBA00008416"/>
    </source>
</evidence>
<dbReference type="CDD" id="cd02247">
    <property type="entry name" value="cupin_pirin_C"/>
    <property type="match status" value="1"/>
</dbReference>
<gene>
    <name evidence="6" type="ORF">CHU93_04845</name>
</gene>
<protein>
    <recommendedName>
        <fullName evidence="8">Pirin family protein</fullName>
    </recommendedName>
</protein>
<accession>A0A255YPT5</accession>
<dbReference type="Pfam" id="PF05726">
    <property type="entry name" value="Pirin_C"/>
    <property type="match status" value="1"/>
</dbReference>
<dbReference type="OrthoDB" id="9780903at2"/>
<feature type="binding site" evidence="2">
    <location>
        <position position="102"/>
    </location>
    <ligand>
        <name>Fe cation</name>
        <dbReference type="ChEBI" id="CHEBI:24875"/>
    </ligand>
</feature>
<dbReference type="PANTHER" id="PTHR13903:SF8">
    <property type="entry name" value="PIRIN"/>
    <property type="match status" value="1"/>
</dbReference>
<dbReference type="InterPro" id="IPR011051">
    <property type="entry name" value="RmlC_Cupin_sf"/>
</dbReference>
<evidence type="ECO:0000259" key="5">
    <source>
        <dbReference type="Pfam" id="PF05726"/>
    </source>
</evidence>
<keyword evidence="2" id="KW-0479">Metal-binding</keyword>
<feature type="domain" description="Pirin N-terminal" evidence="4">
    <location>
        <begin position="17"/>
        <end position="122"/>
    </location>
</feature>
<name>A0A255YPT5_9SPHN</name>
<evidence type="ECO:0008006" key="8">
    <source>
        <dbReference type="Google" id="ProtNLM"/>
    </source>
</evidence>
<dbReference type="CDD" id="cd02909">
    <property type="entry name" value="cupin_pirin_N"/>
    <property type="match status" value="1"/>
</dbReference>
<dbReference type="PANTHER" id="PTHR13903">
    <property type="entry name" value="PIRIN-RELATED"/>
    <property type="match status" value="1"/>
</dbReference>
<feature type="domain" description="Pirin C-terminal" evidence="5">
    <location>
        <begin position="175"/>
        <end position="272"/>
    </location>
</feature>
<comment type="similarity">
    <text evidence="1 3">Belongs to the pirin family.</text>
</comment>